<keyword evidence="2" id="KW-1185">Reference proteome</keyword>
<name>A0A173MA24_9BACT</name>
<protein>
    <recommendedName>
        <fullName evidence="3">PKD domain-containing protein</fullName>
    </recommendedName>
</protein>
<reference evidence="2" key="1">
    <citation type="submission" date="2017-01" db="EMBL/GenBank/DDBJ databases">
        <authorList>
            <person name="Varghese N."/>
            <person name="Submissions S."/>
        </authorList>
    </citation>
    <scope>NUCLEOTIDE SEQUENCE [LARGE SCALE GENOMIC DNA]</scope>
    <source>
        <strain evidence="2">DSM 21054</strain>
    </source>
</reference>
<sequence length="277" mass="30633">MRLLFLFLILCLSACTEKPVIDPCDKEFTADFSIGEDLPGYGFTETDTIIRFAFTAHSVKKYTSYIWQIGEDTRIFHDSTVALKFTAVNAGQSIPIAFTATGNPEGCAAITDLTSKTIKRVTVLYPKGFGRDSLFEPEQLIELPYAGRWQGAFTDTPADTFSVYIVNNGPVPDGSFTTRSYGMRIYNLPRGCAGNPTTGACGFSTPGVDYFGYPMEAGYKAFYCDNTGFLPCCPKAKLYGRVDDTNRNKISITCSFFTDDNGVWKETKRVFAANRLL</sequence>
<evidence type="ECO:0000313" key="2">
    <source>
        <dbReference type="Proteomes" id="UP000186917"/>
    </source>
</evidence>
<gene>
    <name evidence="1" type="ORF">SAMN05421788_110114</name>
</gene>
<accession>A0A173MA24</accession>
<dbReference type="RefSeq" id="WP_076381698.1">
    <property type="nucleotide sequence ID" value="NZ_AP017422.1"/>
</dbReference>
<dbReference type="EMBL" id="FTOR01000010">
    <property type="protein sequence ID" value="SIT31241.1"/>
    <property type="molecule type" value="Genomic_DNA"/>
</dbReference>
<dbReference type="Proteomes" id="UP000186917">
    <property type="component" value="Unassembled WGS sequence"/>
</dbReference>
<proteinExistence type="predicted"/>
<dbReference type="STRING" id="477680.SAMN05421788_110114"/>
<dbReference type="KEGG" id="fln:FLA_0374"/>
<evidence type="ECO:0008006" key="3">
    <source>
        <dbReference type="Google" id="ProtNLM"/>
    </source>
</evidence>
<dbReference type="AlphaFoldDB" id="A0A173MA24"/>
<evidence type="ECO:0000313" key="1">
    <source>
        <dbReference type="EMBL" id="SIT31241.1"/>
    </source>
</evidence>
<organism evidence="1 2">
    <name type="scientific">Filimonas lacunae</name>
    <dbReference type="NCBI Taxonomy" id="477680"/>
    <lineage>
        <taxon>Bacteria</taxon>
        <taxon>Pseudomonadati</taxon>
        <taxon>Bacteroidota</taxon>
        <taxon>Chitinophagia</taxon>
        <taxon>Chitinophagales</taxon>
        <taxon>Chitinophagaceae</taxon>
        <taxon>Filimonas</taxon>
    </lineage>
</organism>